<evidence type="ECO:0000256" key="11">
    <source>
        <dbReference type="RuleBase" id="RU000587"/>
    </source>
</evidence>
<evidence type="ECO:0000256" key="10">
    <source>
        <dbReference type="PIRSR" id="PIRSR000460-1"/>
    </source>
</evidence>
<proteinExistence type="inferred from homology"/>
<evidence type="ECO:0000313" key="13">
    <source>
        <dbReference type="Proteomes" id="UP000276634"/>
    </source>
</evidence>
<dbReference type="GO" id="GO:0005737">
    <property type="term" value="C:cytoplasm"/>
    <property type="evidence" value="ECO:0007669"/>
    <property type="project" value="TreeGrafter"/>
</dbReference>
<dbReference type="Pfam" id="PF00343">
    <property type="entry name" value="Phosphorylase"/>
    <property type="match status" value="1"/>
</dbReference>
<dbReference type="EC" id="2.4.1.1" evidence="11"/>
<dbReference type="AlphaFoldDB" id="A0A3N1XSF0"/>
<comment type="function">
    <text evidence="9">Phosphorylase is an important allosteric enzyme in carbohydrate metabolism. Enzymes from different sources differ in their regulatory mechanisms and in their natural substrates. However, all known phosphorylases share catalytic and structural properties.</text>
</comment>
<comment type="cofactor">
    <cofactor evidence="2 11">
        <name>pyridoxal 5'-phosphate</name>
        <dbReference type="ChEBI" id="CHEBI:597326"/>
    </cofactor>
</comment>
<dbReference type="Proteomes" id="UP000276634">
    <property type="component" value="Unassembled WGS sequence"/>
</dbReference>
<dbReference type="GO" id="GO:0008184">
    <property type="term" value="F:glycogen phosphorylase activity"/>
    <property type="evidence" value="ECO:0007669"/>
    <property type="project" value="InterPro"/>
</dbReference>
<dbReference type="InterPro" id="IPR011833">
    <property type="entry name" value="Glycg_phsphrylas"/>
</dbReference>
<evidence type="ECO:0000256" key="7">
    <source>
        <dbReference type="ARBA" id="ARBA00022898"/>
    </source>
</evidence>
<dbReference type="Gene3D" id="3.40.50.2000">
    <property type="entry name" value="Glycogen Phosphorylase B"/>
    <property type="match status" value="2"/>
</dbReference>
<dbReference type="InterPro" id="IPR035090">
    <property type="entry name" value="Pyridoxal_P_attach_site"/>
</dbReference>
<evidence type="ECO:0000256" key="6">
    <source>
        <dbReference type="ARBA" id="ARBA00022679"/>
    </source>
</evidence>
<evidence type="ECO:0000256" key="5">
    <source>
        <dbReference type="ARBA" id="ARBA00022676"/>
    </source>
</evidence>
<accession>A0A3N1XSF0</accession>
<keyword evidence="8 11" id="KW-0119">Carbohydrate metabolism</keyword>
<name>A0A3N1XSF0_9GAMM</name>
<comment type="function">
    <text evidence="11">Allosteric enzyme that catalyzes the rate-limiting step in glycogen catabolism, the phosphorolytic cleavage of glycogen to produce glucose-1-phosphate, and plays a central role in maintaining cellular and organismal glucose homeostasis.</text>
</comment>
<keyword evidence="13" id="KW-1185">Reference proteome</keyword>
<evidence type="ECO:0000256" key="8">
    <source>
        <dbReference type="ARBA" id="ARBA00023277"/>
    </source>
</evidence>
<reference evidence="12 13" key="1">
    <citation type="submission" date="2018-11" db="EMBL/GenBank/DDBJ databases">
        <title>Genomic Encyclopedia of Type Strains, Phase IV (KMG-IV): sequencing the most valuable type-strain genomes for metagenomic binning, comparative biology and taxonomic classification.</title>
        <authorList>
            <person name="Goeker M."/>
        </authorList>
    </citation>
    <scope>NUCLEOTIDE SEQUENCE [LARGE SCALE GENOMIC DNA]</scope>
    <source>
        <strain evidence="12 13">DSM 100275</strain>
    </source>
</reference>
<evidence type="ECO:0000256" key="3">
    <source>
        <dbReference type="ARBA" id="ARBA00006047"/>
    </source>
</evidence>
<dbReference type="FunFam" id="3.40.50.2000:FF:000002">
    <property type="entry name" value="Alpha-1,4 glucan phosphorylase"/>
    <property type="match status" value="1"/>
</dbReference>
<dbReference type="InterPro" id="IPR000811">
    <property type="entry name" value="Glyco_trans_35"/>
</dbReference>
<organism evidence="12 13">
    <name type="scientific">Inmirania thermothiophila</name>
    <dbReference type="NCBI Taxonomy" id="1750597"/>
    <lineage>
        <taxon>Bacteria</taxon>
        <taxon>Pseudomonadati</taxon>
        <taxon>Pseudomonadota</taxon>
        <taxon>Gammaproteobacteria</taxon>
        <taxon>Chromatiales</taxon>
        <taxon>Ectothiorhodospiraceae</taxon>
        <taxon>Inmirania</taxon>
    </lineage>
</organism>
<gene>
    <name evidence="12" type="ORF">EDC57_2254</name>
</gene>
<comment type="catalytic activity">
    <reaction evidence="1 11">
        <text>[(1-&gt;4)-alpha-D-glucosyl](n) + phosphate = [(1-&gt;4)-alpha-D-glucosyl](n-1) + alpha-D-glucose 1-phosphate</text>
        <dbReference type="Rhea" id="RHEA:41732"/>
        <dbReference type="Rhea" id="RHEA-COMP:9584"/>
        <dbReference type="Rhea" id="RHEA-COMP:9586"/>
        <dbReference type="ChEBI" id="CHEBI:15444"/>
        <dbReference type="ChEBI" id="CHEBI:43474"/>
        <dbReference type="ChEBI" id="CHEBI:58601"/>
        <dbReference type="EC" id="2.4.1.1"/>
    </reaction>
</comment>
<dbReference type="FunFam" id="3.40.50.2000:FF:000003">
    <property type="entry name" value="Alpha-1,4 glucan phosphorylase"/>
    <property type="match status" value="1"/>
</dbReference>
<keyword evidence="6 11" id="KW-0808">Transferase</keyword>
<dbReference type="PROSITE" id="PS00102">
    <property type="entry name" value="PHOSPHORYLASE"/>
    <property type="match status" value="1"/>
</dbReference>
<dbReference type="GO" id="GO:0005980">
    <property type="term" value="P:glycogen catabolic process"/>
    <property type="evidence" value="ECO:0007669"/>
    <property type="project" value="UniProtKB-ARBA"/>
</dbReference>
<comment type="caution">
    <text evidence="12">The sequence shown here is derived from an EMBL/GenBank/DDBJ whole genome shotgun (WGS) entry which is preliminary data.</text>
</comment>
<feature type="modified residue" description="N6-(pyridoxal phosphate)lysine" evidence="10">
    <location>
        <position position="667"/>
    </location>
</feature>
<dbReference type="PANTHER" id="PTHR11468">
    <property type="entry name" value="GLYCOGEN PHOSPHORYLASE"/>
    <property type="match status" value="1"/>
</dbReference>
<keyword evidence="7 10" id="KW-0663">Pyridoxal phosphate</keyword>
<dbReference type="NCBIfam" id="TIGR02093">
    <property type="entry name" value="P_ylase"/>
    <property type="match status" value="1"/>
</dbReference>
<dbReference type="SUPFAM" id="SSF53756">
    <property type="entry name" value="UDP-Glycosyltransferase/glycogen phosphorylase"/>
    <property type="match status" value="1"/>
</dbReference>
<sequence length="835" mass="94714">MASEALPPLPSQPSDPAALAQAILERLFFTVGKDTVTATDRDWLHAAAYAVRDRLVERWMETQRSYYRRDVKRVYYLSMEFLLGRLLVSGLINLGILDEARAALRRLGIELERIRDLEPDAALGNGGLGRLAACLLDGMATLGLPGYGYGIRYEYGMFYQRIENGWQVEHPENWLRYGNPWEFPRPEVLYPVRFGGRVLQFTDAAGRLCHRWVDTEEVMAMAYDTPVPGYGGRTVNNLRLWSAKASRDFDLRYFNEGDYIEAVAEKNRSENLSRVLYPSDTTEMGRELRLRQEYFFVSATLQDILYRFRKTHGDLELLPEKVAIQLNDTHPALAIPELMRILLDEHAMAWEPAWEITRATFAYTNHTLLPEALETWPVELVARLLPRHLQILYEINRRFLEEVRARFPGDEARLQRLSLVEETPPRRFRMAHLAVVGSHRVNGVSALHTGLLRREALADFEALWPGRIVNCTNGITPRRWLLQANPRLAALITERLGEGWVTDLDRLAELAPLAEDAAFRDAFRRIKQANKQDLAERIHHHLGLDVRPDTLFDVQVKRIHEYKRQLLNLLHVAALYNDLRAGIERLPRTVILAGKAAPGYRMAKLIIKLAHDIAEVIHHDPETAGRLSLVFIPNYDVSTAADIIPAAELSQQISTAGTEASGTGNMKLALNGAVTLGTLDGANIEIREAVGGDAFFAFGLDAEEAARLRRARPDPRTWLEADARLARVIDQLASGFFSPDDRGRYRPLVDALLGEDRFLVLADFTAYAAAQEAVEAAYRDPARWWAMAVRNTAAMGRFSIDRTVRDYAARIWGVEPVTPRRRPRPRTSPPPRLPR</sequence>
<evidence type="ECO:0000313" key="12">
    <source>
        <dbReference type="EMBL" id="ROR29583.1"/>
    </source>
</evidence>
<evidence type="ECO:0000256" key="4">
    <source>
        <dbReference type="ARBA" id="ARBA00022533"/>
    </source>
</evidence>
<protein>
    <recommendedName>
        <fullName evidence="11">Alpha-1,4 glucan phosphorylase</fullName>
        <ecNumber evidence="11">2.4.1.1</ecNumber>
    </recommendedName>
</protein>
<dbReference type="EMBL" id="RJVI01000003">
    <property type="protein sequence ID" value="ROR29583.1"/>
    <property type="molecule type" value="Genomic_DNA"/>
</dbReference>
<comment type="similarity">
    <text evidence="3 11">Belongs to the glycogen phosphorylase family.</text>
</comment>
<evidence type="ECO:0000256" key="2">
    <source>
        <dbReference type="ARBA" id="ARBA00001933"/>
    </source>
</evidence>
<dbReference type="PIRSF" id="PIRSF000460">
    <property type="entry name" value="Pprylas_GlgP"/>
    <property type="match status" value="1"/>
</dbReference>
<dbReference type="RefSeq" id="WP_211331991.1">
    <property type="nucleotide sequence ID" value="NZ_RJVI01000003.1"/>
</dbReference>
<evidence type="ECO:0000256" key="9">
    <source>
        <dbReference type="ARBA" id="ARBA00025174"/>
    </source>
</evidence>
<keyword evidence="4" id="KW-0021">Allosteric enzyme</keyword>
<dbReference type="PANTHER" id="PTHR11468:SF3">
    <property type="entry name" value="GLYCOGEN PHOSPHORYLASE, LIVER FORM"/>
    <property type="match status" value="1"/>
</dbReference>
<keyword evidence="5 11" id="KW-0328">Glycosyltransferase</keyword>
<evidence type="ECO:0000256" key="1">
    <source>
        <dbReference type="ARBA" id="ARBA00001275"/>
    </source>
</evidence>
<dbReference type="CDD" id="cd04300">
    <property type="entry name" value="GT35_Glycogen_Phosphorylase"/>
    <property type="match status" value="1"/>
</dbReference>
<dbReference type="GO" id="GO:0030170">
    <property type="term" value="F:pyridoxal phosphate binding"/>
    <property type="evidence" value="ECO:0007669"/>
    <property type="project" value="InterPro"/>
</dbReference>